<keyword evidence="1" id="KW-0472">Membrane</keyword>
<dbReference type="Proteomes" id="UP000789375">
    <property type="component" value="Unassembled WGS sequence"/>
</dbReference>
<protein>
    <submittedName>
        <fullName evidence="2">7878_t:CDS:1</fullName>
    </submittedName>
</protein>
<keyword evidence="1" id="KW-0812">Transmembrane</keyword>
<reference evidence="2" key="1">
    <citation type="submission" date="2021-06" db="EMBL/GenBank/DDBJ databases">
        <authorList>
            <person name="Kallberg Y."/>
            <person name="Tangrot J."/>
            <person name="Rosling A."/>
        </authorList>
    </citation>
    <scope>NUCLEOTIDE SEQUENCE</scope>
    <source>
        <strain evidence="2">87-6 pot B 2015</strain>
    </source>
</reference>
<name>A0A9N8Z167_FUNMO</name>
<comment type="caution">
    <text evidence="2">The sequence shown here is derived from an EMBL/GenBank/DDBJ whole genome shotgun (WGS) entry which is preliminary data.</text>
</comment>
<evidence type="ECO:0000313" key="2">
    <source>
        <dbReference type="EMBL" id="CAG8466229.1"/>
    </source>
</evidence>
<proteinExistence type="predicted"/>
<gene>
    <name evidence="2" type="ORF">FMOSSE_LOCUS2288</name>
</gene>
<accession>A0A9N8Z167</accession>
<dbReference type="AlphaFoldDB" id="A0A9N8Z167"/>
<dbReference type="EMBL" id="CAJVPP010000294">
    <property type="protein sequence ID" value="CAG8466229.1"/>
    <property type="molecule type" value="Genomic_DNA"/>
</dbReference>
<organism evidence="2 3">
    <name type="scientific">Funneliformis mosseae</name>
    <name type="common">Endomycorrhizal fungus</name>
    <name type="synonym">Glomus mosseae</name>
    <dbReference type="NCBI Taxonomy" id="27381"/>
    <lineage>
        <taxon>Eukaryota</taxon>
        <taxon>Fungi</taxon>
        <taxon>Fungi incertae sedis</taxon>
        <taxon>Mucoromycota</taxon>
        <taxon>Glomeromycotina</taxon>
        <taxon>Glomeromycetes</taxon>
        <taxon>Glomerales</taxon>
        <taxon>Glomeraceae</taxon>
        <taxon>Funneliformis</taxon>
    </lineage>
</organism>
<evidence type="ECO:0000256" key="1">
    <source>
        <dbReference type="SAM" id="Phobius"/>
    </source>
</evidence>
<feature type="transmembrane region" description="Helical" evidence="1">
    <location>
        <begin position="6"/>
        <end position="30"/>
    </location>
</feature>
<keyword evidence="3" id="KW-1185">Reference proteome</keyword>
<keyword evidence="1" id="KW-1133">Transmembrane helix</keyword>
<evidence type="ECO:0000313" key="3">
    <source>
        <dbReference type="Proteomes" id="UP000789375"/>
    </source>
</evidence>
<sequence>MYAKRYIHSISIQMIFLNYNNIYAQVLVVLARNGRRFPGKGLLKRNIKRRRYMIYISTNQIWNRISAQRNTLAENANLINQDLMTRMTNNNNNTLLDRISQITIPQETNNTFEDNFFNGTSFADNNDRQDPLLCSFE</sequence>